<evidence type="ECO:0000313" key="4">
    <source>
        <dbReference type="Proteomes" id="UP000476176"/>
    </source>
</evidence>
<dbReference type="EMBL" id="QXGF01000146">
    <property type="protein sequence ID" value="KAE8945740.1"/>
    <property type="molecule type" value="Genomic_DNA"/>
</dbReference>
<dbReference type="Proteomes" id="UP000476176">
    <property type="component" value="Unassembled WGS sequence"/>
</dbReference>
<dbReference type="AlphaFoldDB" id="A0A6A3FP83"/>
<evidence type="ECO:0000313" key="2">
    <source>
        <dbReference type="EMBL" id="KAE9223253.1"/>
    </source>
</evidence>
<reference evidence="1 3" key="1">
    <citation type="submission" date="2018-08" db="EMBL/GenBank/DDBJ databases">
        <title>Genomic investigation of the strawberry pathogen Phytophthora fragariae indicates pathogenicity is determined by transcriptional variation in three key races.</title>
        <authorList>
            <person name="Adams T.M."/>
            <person name="Armitage A.D."/>
            <person name="Sobczyk M.K."/>
            <person name="Bates H.J."/>
            <person name="Dunwell J.M."/>
            <person name="Nellist C.F."/>
            <person name="Harrison R.J."/>
        </authorList>
    </citation>
    <scope>NUCLEOTIDE SEQUENCE [LARGE SCALE GENOMIC DNA]</scope>
    <source>
        <strain evidence="2 4">BC-23</strain>
        <strain evidence="1 3">NOV-9</strain>
    </source>
</reference>
<comment type="caution">
    <text evidence="1">The sequence shown here is derived from an EMBL/GenBank/DDBJ whole genome shotgun (WGS) entry which is preliminary data.</text>
</comment>
<name>A0A6A3FP83_9STRA</name>
<organism evidence="1 3">
    <name type="scientific">Phytophthora fragariae</name>
    <dbReference type="NCBI Taxonomy" id="53985"/>
    <lineage>
        <taxon>Eukaryota</taxon>
        <taxon>Sar</taxon>
        <taxon>Stramenopiles</taxon>
        <taxon>Oomycota</taxon>
        <taxon>Peronosporomycetes</taxon>
        <taxon>Peronosporales</taxon>
        <taxon>Peronosporaceae</taxon>
        <taxon>Phytophthora</taxon>
    </lineage>
</organism>
<evidence type="ECO:0000313" key="3">
    <source>
        <dbReference type="Proteomes" id="UP000429523"/>
    </source>
</evidence>
<proteinExistence type="predicted"/>
<dbReference type="Proteomes" id="UP000429523">
    <property type="component" value="Unassembled WGS sequence"/>
</dbReference>
<sequence>MRQKQRIHDGEHKVKMLKSSENWFEYVNDHTADHGMKDVKIREVGCNERGDDLMESSSRLQKDDESDIKSVVEELPVSQKFAKKKVVYSVLKPHEKEMDTMTAQIRSLLRQLAETFELRTSRLLEEKGESLHHAFT</sequence>
<gene>
    <name evidence="2" type="ORF">PF004_g12567</name>
    <name evidence="1" type="ORF">PF009_g4594</name>
</gene>
<dbReference type="EMBL" id="QXGC01000723">
    <property type="protein sequence ID" value="KAE9223253.1"/>
    <property type="molecule type" value="Genomic_DNA"/>
</dbReference>
<evidence type="ECO:0000313" key="1">
    <source>
        <dbReference type="EMBL" id="KAE8945740.1"/>
    </source>
</evidence>
<protein>
    <submittedName>
        <fullName evidence="1">Uncharacterized protein</fullName>
    </submittedName>
</protein>
<accession>A0A6A3FP83</accession>